<dbReference type="GO" id="GO:0005634">
    <property type="term" value="C:nucleus"/>
    <property type="evidence" value="ECO:0007669"/>
    <property type="project" value="UniProtKB-ARBA"/>
</dbReference>
<evidence type="ECO:0000256" key="5">
    <source>
        <dbReference type="SAM" id="Coils"/>
    </source>
</evidence>
<evidence type="ECO:0000256" key="2">
    <source>
        <dbReference type="ARBA" id="ARBA00022771"/>
    </source>
</evidence>
<dbReference type="Gene3D" id="3.30.160.60">
    <property type="entry name" value="Classic Zinc Finger"/>
    <property type="match status" value="1"/>
</dbReference>
<organism evidence="8 9">
    <name type="scientific">Gadus morhua</name>
    <name type="common">Atlantic cod</name>
    <dbReference type="NCBI Taxonomy" id="8049"/>
    <lineage>
        <taxon>Eukaryota</taxon>
        <taxon>Metazoa</taxon>
        <taxon>Chordata</taxon>
        <taxon>Craniata</taxon>
        <taxon>Vertebrata</taxon>
        <taxon>Euteleostomi</taxon>
        <taxon>Actinopterygii</taxon>
        <taxon>Neopterygii</taxon>
        <taxon>Teleostei</taxon>
        <taxon>Neoteleostei</taxon>
        <taxon>Acanthomorphata</taxon>
        <taxon>Zeiogadaria</taxon>
        <taxon>Gadariae</taxon>
        <taxon>Gadiformes</taxon>
        <taxon>Gadoidei</taxon>
        <taxon>Gadidae</taxon>
        <taxon>Gadus</taxon>
    </lineage>
</organism>
<gene>
    <name evidence="8" type="primary">LOC115560007</name>
</gene>
<evidence type="ECO:0000259" key="7">
    <source>
        <dbReference type="PROSITE" id="PS50089"/>
    </source>
</evidence>
<evidence type="ECO:0000313" key="9">
    <source>
        <dbReference type="Proteomes" id="UP000694546"/>
    </source>
</evidence>
<dbReference type="Ensembl" id="ENSGMOT00000003137.2">
    <property type="protein sequence ID" value="ENSGMOP00000003039.2"/>
    <property type="gene ID" value="ENSGMOG00000002884.2"/>
</dbReference>
<evidence type="ECO:0000256" key="4">
    <source>
        <dbReference type="PROSITE-ProRule" id="PRU00175"/>
    </source>
</evidence>
<dbReference type="GO" id="GO:0044790">
    <property type="term" value="P:suppression of viral release by host"/>
    <property type="evidence" value="ECO:0007669"/>
    <property type="project" value="UniProtKB-ARBA"/>
</dbReference>
<dbReference type="AlphaFoldDB" id="A0A8C4YYG3"/>
<keyword evidence="2 4" id="KW-0863">Zinc-finger</keyword>
<accession>A0A8C4YYG3</accession>
<dbReference type="InterPro" id="IPR001841">
    <property type="entry name" value="Znf_RING"/>
</dbReference>
<dbReference type="InterPro" id="IPR051051">
    <property type="entry name" value="E3_ubiq-ligase_TRIM/RNF"/>
</dbReference>
<dbReference type="OrthoDB" id="1630758at2759"/>
<dbReference type="OMA" id="MLESTYT"/>
<feature type="region of interest" description="Disordered" evidence="6">
    <location>
        <begin position="355"/>
        <end position="488"/>
    </location>
</feature>
<dbReference type="Proteomes" id="UP000694546">
    <property type="component" value="Chromosome 15"/>
</dbReference>
<dbReference type="GO" id="GO:0008270">
    <property type="term" value="F:zinc ion binding"/>
    <property type="evidence" value="ECO:0007669"/>
    <property type="project" value="UniProtKB-KW"/>
</dbReference>
<dbReference type="InterPro" id="IPR013083">
    <property type="entry name" value="Znf_RING/FYVE/PHD"/>
</dbReference>
<dbReference type="SMART" id="SM00184">
    <property type="entry name" value="RING"/>
    <property type="match status" value="1"/>
</dbReference>
<keyword evidence="1" id="KW-0479">Metal-binding</keyword>
<reference evidence="8" key="2">
    <citation type="submission" date="2025-09" db="UniProtKB">
        <authorList>
            <consortium name="Ensembl"/>
        </authorList>
    </citation>
    <scope>IDENTIFICATION</scope>
</reference>
<evidence type="ECO:0000256" key="3">
    <source>
        <dbReference type="ARBA" id="ARBA00022833"/>
    </source>
</evidence>
<dbReference type="CDD" id="cd19838">
    <property type="entry name" value="Bbox1_TRIM8_C-V"/>
    <property type="match status" value="1"/>
</dbReference>
<dbReference type="RefSeq" id="XP_030235131.1">
    <property type="nucleotide sequence ID" value="XM_030379271.1"/>
</dbReference>
<dbReference type="InterPro" id="IPR017907">
    <property type="entry name" value="Znf_RING_CS"/>
</dbReference>
<dbReference type="GeneTree" id="ENSGT00940000157919"/>
<dbReference type="SUPFAM" id="SSF57845">
    <property type="entry name" value="B-box zinc-binding domain"/>
    <property type="match status" value="1"/>
</dbReference>
<dbReference type="RefSeq" id="XP_030235129.1">
    <property type="nucleotide sequence ID" value="XM_030379269.1"/>
</dbReference>
<dbReference type="Pfam" id="PF15227">
    <property type="entry name" value="zf-C3HC4_4"/>
    <property type="match status" value="1"/>
</dbReference>
<evidence type="ECO:0000313" key="8">
    <source>
        <dbReference type="Ensembl" id="ENSGMOP00000003039.2"/>
    </source>
</evidence>
<dbReference type="SUPFAM" id="SSF57850">
    <property type="entry name" value="RING/U-box"/>
    <property type="match status" value="1"/>
</dbReference>
<evidence type="ECO:0000256" key="1">
    <source>
        <dbReference type="ARBA" id="ARBA00022723"/>
    </source>
</evidence>
<dbReference type="GO" id="GO:0005829">
    <property type="term" value="C:cytosol"/>
    <property type="evidence" value="ECO:0007669"/>
    <property type="project" value="UniProtKB-ARBA"/>
</dbReference>
<feature type="coiled-coil region" evidence="5">
    <location>
        <begin position="197"/>
        <end position="285"/>
    </location>
</feature>
<keyword evidence="3" id="KW-0862">Zinc</keyword>
<reference evidence="8" key="1">
    <citation type="submission" date="2025-08" db="UniProtKB">
        <authorList>
            <consortium name="Ensembl"/>
        </authorList>
    </citation>
    <scope>IDENTIFICATION</scope>
</reference>
<feature type="region of interest" description="Disordered" evidence="6">
    <location>
        <begin position="516"/>
        <end position="548"/>
    </location>
</feature>
<feature type="domain" description="RING-type" evidence="7">
    <location>
        <begin position="15"/>
        <end position="56"/>
    </location>
</feature>
<keyword evidence="9" id="KW-1185">Reference proteome</keyword>
<proteinExistence type="predicted"/>
<keyword evidence="5" id="KW-0175">Coiled coil</keyword>
<dbReference type="PANTHER" id="PTHR25465:SF19">
    <property type="entry name" value="E3 UBIQUITIN-PROTEIN LIGASE TRIM8"/>
    <property type="match status" value="1"/>
</dbReference>
<dbReference type="Gene3D" id="3.30.40.10">
    <property type="entry name" value="Zinc/RING finger domain, C3HC4 (zinc finger)"/>
    <property type="match status" value="1"/>
</dbReference>
<dbReference type="PROSITE" id="PS00518">
    <property type="entry name" value="ZF_RING_1"/>
    <property type="match status" value="1"/>
</dbReference>
<feature type="compositionally biased region" description="Low complexity" evidence="6">
    <location>
        <begin position="369"/>
        <end position="378"/>
    </location>
</feature>
<dbReference type="PANTHER" id="PTHR25465">
    <property type="entry name" value="B-BOX DOMAIN CONTAINING"/>
    <property type="match status" value="1"/>
</dbReference>
<dbReference type="RefSeq" id="XP_030235130.1">
    <property type="nucleotide sequence ID" value="XM_030379270.1"/>
</dbReference>
<evidence type="ECO:0000256" key="6">
    <source>
        <dbReference type="SAM" id="MobiDB-lite"/>
    </source>
</evidence>
<dbReference type="GO" id="GO:0045087">
    <property type="term" value="P:innate immune response"/>
    <property type="evidence" value="ECO:0007669"/>
    <property type="project" value="UniProtKB-KW"/>
</dbReference>
<name>A0A8C4YYG3_GADMO</name>
<dbReference type="GeneID" id="115560007"/>
<dbReference type="GO" id="GO:0061630">
    <property type="term" value="F:ubiquitin protein ligase activity"/>
    <property type="evidence" value="ECO:0007669"/>
    <property type="project" value="UniProtKB-EC"/>
</dbReference>
<dbReference type="PROSITE" id="PS50089">
    <property type="entry name" value="ZF_RING_2"/>
    <property type="match status" value="1"/>
</dbReference>
<protein>
    <submittedName>
        <fullName evidence="8">E3 ubiquitin-protein ligase TRIM8-like</fullName>
    </submittedName>
</protein>
<sequence>MDEDWKNCFEEELLCPICLNVFDEPIQLPCKHNFCHGCISEAWAKDAAAVRCPECNHDYSQKPALEKNIKLANIVERFNALNTEKAPVILHCILCRRGPPLPVQKVCLRCKEPCCQSHIQTHLQQPCPGPGHLLVDVEELRAWSCPRHEEYRLFHCEDEQVAVCQFCCISHCAGQRHSVCDVDTQRTHMQGRLMRQQERLDGRVQNIDEQLSKLESDKTLVKDAVSELKERVKVQYRRMQALLEEDLSETMQLLDNAHSAYRHKNSQQAQQLKEKRQEADKLKSSAQLVYHKAENISFMKNTKPYQLLMDRSTWYLDSALLPQRVGQLNSHLLLSEITKREHGLRKVLSEPVSGSSVLQCVSSPRGGASSSSSSSSSSLEKRKHASAFPEGQHPGPSGPQDPPLVGSGGKRAFLGDPPHHQGLRGPSTLYPPEGLASQPPHPGPSARAPDGSAQQQQRMADLGAAAHPLGSMFPQGPYPGGAGPQQQNGLPQYGRKILVCSLDNCCCSRVPPPRGRPPYPPSDPYPWMGSQEFPPQPPLAPGQPLQGLSMRDWMDTSQAPRHPDFYGLYGQSAKHYVTS</sequence>